<reference evidence="1 2" key="1">
    <citation type="submission" date="2024-03" db="EMBL/GenBank/DDBJ databases">
        <title>Mouse gut bacterial collection (mGBC) of GemPharmatech.</title>
        <authorList>
            <person name="He Y."/>
            <person name="Dong L."/>
            <person name="Wu D."/>
            <person name="Gao X."/>
            <person name="Lin Z."/>
        </authorList>
    </citation>
    <scope>NUCLEOTIDE SEQUENCE [LARGE SCALE GENOMIC DNA]</scope>
    <source>
        <strain evidence="1 2">32-10</strain>
    </source>
</reference>
<dbReference type="Proteomes" id="UP001565219">
    <property type="component" value="Unassembled WGS sequence"/>
</dbReference>
<dbReference type="Pfam" id="PF01135">
    <property type="entry name" value="PCMT"/>
    <property type="match status" value="1"/>
</dbReference>
<keyword evidence="2" id="KW-1185">Reference proteome</keyword>
<dbReference type="EMBL" id="JBCLTR010000008">
    <property type="protein sequence ID" value="MEY8633553.1"/>
    <property type="molecule type" value="Genomic_DNA"/>
</dbReference>
<accession>A0ABV4DGA7</accession>
<evidence type="ECO:0000313" key="2">
    <source>
        <dbReference type="Proteomes" id="UP001565219"/>
    </source>
</evidence>
<sequence>MKRDSYESIESTKKGFEESFKTGTFYNKQTQDQKHLELILNFLNISPGMNVLDLGTGTGYLAFPIAGNYPAAEVAGDYRCFS</sequence>
<dbReference type="InterPro" id="IPR029063">
    <property type="entry name" value="SAM-dependent_MTases_sf"/>
</dbReference>
<dbReference type="SUPFAM" id="SSF53335">
    <property type="entry name" value="S-adenosyl-L-methionine-dependent methyltransferases"/>
    <property type="match status" value="1"/>
</dbReference>
<protein>
    <submittedName>
        <fullName evidence="1">Uncharacterized protein</fullName>
    </submittedName>
</protein>
<name>A0ABV4DGA7_9FIRM</name>
<dbReference type="RefSeq" id="WP_024727218.1">
    <property type="nucleotide sequence ID" value="NZ_BAABXW010000001.1"/>
</dbReference>
<comment type="caution">
    <text evidence="1">The sequence shown here is derived from an EMBL/GenBank/DDBJ whole genome shotgun (WGS) entry which is preliminary data.</text>
</comment>
<proteinExistence type="predicted"/>
<gene>
    <name evidence="1" type="ORF">AALG99_08445</name>
</gene>
<evidence type="ECO:0000313" key="1">
    <source>
        <dbReference type="EMBL" id="MEY8633553.1"/>
    </source>
</evidence>
<organism evidence="1 2">
    <name type="scientific">Anaerostipes hominis</name>
    <name type="common">ex Lee et al. 2021</name>
    <dbReference type="NCBI Taxonomy" id="2025494"/>
    <lineage>
        <taxon>Bacteria</taxon>
        <taxon>Bacillati</taxon>
        <taxon>Bacillota</taxon>
        <taxon>Clostridia</taxon>
        <taxon>Lachnospirales</taxon>
        <taxon>Lachnospiraceae</taxon>
        <taxon>Anaerostipes</taxon>
    </lineage>
</organism>
<dbReference type="Gene3D" id="3.40.50.150">
    <property type="entry name" value="Vaccinia Virus protein VP39"/>
    <property type="match status" value="1"/>
</dbReference>